<keyword evidence="1" id="KW-0812">Transmembrane</keyword>
<gene>
    <name evidence="2" type="ORF">GCM10007170_01130</name>
</gene>
<evidence type="ECO:0008006" key="4">
    <source>
        <dbReference type="Google" id="ProtNLM"/>
    </source>
</evidence>
<evidence type="ECO:0000313" key="2">
    <source>
        <dbReference type="EMBL" id="GGH89524.1"/>
    </source>
</evidence>
<name>A0ABQ2AEH5_9MICC</name>
<accession>A0ABQ2AEH5</accession>
<protein>
    <recommendedName>
        <fullName evidence="4">Integral membrane protein</fullName>
    </recommendedName>
</protein>
<dbReference type="EMBL" id="BMFW01000001">
    <property type="protein sequence ID" value="GGH89524.1"/>
    <property type="molecule type" value="Genomic_DNA"/>
</dbReference>
<reference evidence="3" key="1">
    <citation type="journal article" date="2019" name="Int. J. Syst. Evol. Microbiol.">
        <title>The Global Catalogue of Microorganisms (GCM) 10K type strain sequencing project: providing services to taxonomists for standard genome sequencing and annotation.</title>
        <authorList>
            <consortium name="The Broad Institute Genomics Platform"/>
            <consortium name="The Broad Institute Genome Sequencing Center for Infectious Disease"/>
            <person name="Wu L."/>
            <person name="Ma J."/>
        </authorList>
    </citation>
    <scope>NUCLEOTIDE SEQUENCE [LARGE SCALE GENOMIC DNA]</scope>
    <source>
        <strain evidence="3">CGMCC 1.12778</strain>
    </source>
</reference>
<sequence>MSRKLAVPQDQAVFPEAALPPAAAATRLVAGFAGFGAGTVNLALSSSFFAAAAGATGPELLAFGALAGLWGTALLAGSVVFLARDRLPGGGAARYVLAAAAAAHLAAIAFAAPGRPGLYLTQLSALLLTLMIIASLGWLRRAGARQESERQQPGQGPAAASTGARPGRLLLGAFAGAVLVAGITTPGLAASTAGQYAVPHGGHGNVAPDGHHRH</sequence>
<proteinExistence type="predicted"/>
<keyword evidence="3" id="KW-1185">Reference proteome</keyword>
<keyword evidence="1" id="KW-1133">Transmembrane helix</keyword>
<keyword evidence="1" id="KW-0472">Membrane</keyword>
<feature type="transmembrane region" description="Helical" evidence="1">
    <location>
        <begin position="169"/>
        <end position="189"/>
    </location>
</feature>
<dbReference type="Proteomes" id="UP000643279">
    <property type="component" value="Unassembled WGS sequence"/>
</dbReference>
<comment type="caution">
    <text evidence="2">The sequence shown here is derived from an EMBL/GenBank/DDBJ whole genome shotgun (WGS) entry which is preliminary data.</text>
</comment>
<feature type="transmembrane region" description="Helical" evidence="1">
    <location>
        <begin position="60"/>
        <end position="83"/>
    </location>
</feature>
<feature type="transmembrane region" description="Helical" evidence="1">
    <location>
        <begin position="95"/>
        <end position="112"/>
    </location>
</feature>
<evidence type="ECO:0000256" key="1">
    <source>
        <dbReference type="SAM" id="Phobius"/>
    </source>
</evidence>
<organism evidence="2 3">
    <name type="scientific">Arthrobacter liuii</name>
    <dbReference type="NCBI Taxonomy" id="1476996"/>
    <lineage>
        <taxon>Bacteria</taxon>
        <taxon>Bacillati</taxon>
        <taxon>Actinomycetota</taxon>
        <taxon>Actinomycetes</taxon>
        <taxon>Micrococcales</taxon>
        <taxon>Micrococcaceae</taxon>
        <taxon>Arthrobacter</taxon>
    </lineage>
</organism>
<feature type="transmembrane region" description="Helical" evidence="1">
    <location>
        <begin position="28"/>
        <end position="54"/>
    </location>
</feature>
<evidence type="ECO:0000313" key="3">
    <source>
        <dbReference type="Proteomes" id="UP000643279"/>
    </source>
</evidence>
<feature type="transmembrane region" description="Helical" evidence="1">
    <location>
        <begin position="118"/>
        <end position="139"/>
    </location>
</feature>